<name>A0ABX5BL76_9XANT</name>
<evidence type="ECO:0008006" key="4">
    <source>
        <dbReference type="Google" id="ProtNLM"/>
    </source>
</evidence>
<proteinExistence type="predicted"/>
<dbReference type="EMBL" id="MDCE01000040">
    <property type="protein sequence ID" value="PPV05044.1"/>
    <property type="molecule type" value="Genomic_DNA"/>
</dbReference>
<protein>
    <recommendedName>
        <fullName evidence="4">Peptidase A2 domain-containing protein</fullName>
    </recommendedName>
</protein>
<comment type="caution">
    <text evidence="2">The sequence shown here is derived from an EMBL/GenBank/DDBJ whole genome shotgun (WGS) entry which is preliminary data.</text>
</comment>
<evidence type="ECO:0000313" key="3">
    <source>
        <dbReference type="Proteomes" id="UP000239710"/>
    </source>
</evidence>
<evidence type="ECO:0000256" key="1">
    <source>
        <dbReference type="SAM" id="MobiDB-lite"/>
    </source>
</evidence>
<reference evidence="2 3" key="1">
    <citation type="submission" date="2016-08" db="EMBL/GenBank/DDBJ databases">
        <title>Evolution of the type three secretion system and type three effector repertoires in Xanthomonas.</title>
        <authorList>
            <person name="Merda D."/>
            <person name="Briand M."/>
            <person name="Bosis E."/>
            <person name="Rousseau C."/>
            <person name="Portier P."/>
            <person name="Jacques M.-A."/>
            <person name="Fischer-Le Saux M."/>
        </authorList>
    </citation>
    <scope>NUCLEOTIDE SEQUENCE [LARGE SCALE GENOMIC DNA]</scope>
    <source>
        <strain evidence="2 3">CFBP1976</strain>
    </source>
</reference>
<sequence length="94" mass="10310">MLEVKKIYEAEVQPLLKTGDETEPLTRPDFQAFVGRPPSGKLLEPLSKEEQIALDMTHGIPLIKGMLSAEVEGKPRSGESDFILDTGSTRSIIS</sequence>
<feature type="region of interest" description="Disordered" evidence="1">
    <location>
        <begin position="18"/>
        <end position="38"/>
    </location>
</feature>
<accession>A0ABX5BL76</accession>
<dbReference type="Proteomes" id="UP000239710">
    <property type="component" value="Unassembled WGS sequence"/>
</dbReference>
<dbReference type="PROSITE" id="PS00141">
    <property type="entry name" value="ASP_PROTEASE"/>
    <property type="match status" value="1"/>
</dbReference>
<organism evidence="2 3">
    <name type="scientific">Xanthomonas bromi</name>
    <dbReference type="NCBI Taxonomy" id="56449"/>
    <lineage>
        <taxon>Bacteria</taxon>
        <taxon>Pseudomonadati</taxon>
        <taxon>Pseudomonadota</taxon>
        <taxon>Gammaproteobacteria</taxon>
        <taxon>Lysobacterales</taxon>
        <taxon>Lysobacteraceae</taxon>
        <taxon>Xanthomonas</taxon>
    </lineage>
</organism>
<dbReference type="InterPro" id="IPR001969">
    <property type="entry name" value="Aspartic_peptidase_AS"/>
</dbReference>
<evidence type="ECO:0000313" key="2">
    <source>
        <dbReference type="EMBL" id="PPV05044.1"/>
    </source>
</evidence>
<feature type="region of interest" description="Disordered" evidence="1">
    <location>
        <begin position="73"/>
        <end position="94"/>
    </location>
</feature>
<keyword evidence="3" id="KW-1185">Reference proteome</keyword>
<gene>
    <name evidence="2" type="ORF">XbrCFBP1976_19235</name>
</gene>